<dbReference type="GO" id="GO:0006355">
    <property type="term" value="P:regulation of DNA-templated transcription"/>
    <property type="evidence" value="ECO:0007669"/>
    <property type="project" value="InterPro"/>
</dbReference>
<dbReference type="FunFam" id="3.40.50.300:FF:000006">
    <property type="entry name" value="DNA-binding transcriptional regulator NtrC"/>
    <property type="match status" value="1"/>
</dbReference>
<keyword evidence="1" id="KW-0547">Nucleotide-binding</keyword>
<dbReference type="InterPro" id="IPR027417">
    <property type="entry name" value="P-loop_NTPase"/>
</dbReference>
<dbReference type="KEGG" id="dal:Dalk_2654"/>
<gene>
    <name evidence="7" type="ordered locus">Dalk_2654</name>
</gene>
<evidence type="ECO:0000259" key="6">
    <source>
        <dbReference type="PROSITE" id="PS50045"/>
    </source>
</evidence>
<keyword evidence="5" id="KW-0804">Transcription</keyword>
<evidence type="ECO:0000256" key="5">
    <source>
        <dbReference type="ARBA" id="ARBA00023163"/>
    </source>
</evidence>
<evidence type="ECO:0000313" key="8">
    <source>
        <dbReference type="Proteomes" id="UP000000739"/>
    </source>
</evidence>
<dbReference type="Pfam" id="PF00158">
    <property type="entry name" value="Sigma54_activat"/>
    <property type="match status" value="1"/>
</dbReference>
<evidence type="ECO:0000256" key="1">
    <source>
        <dbReference type="ARBA" id="ARBA00022741"/>
    </source>
</evidence>
<dbReference type="RefSeq" id="WP_015947417.1">
    <property type="nucleotide sequence ID" value="NC_011768.1"/>
</dbReference>
<feature type="domain" description="Sigma-54 factor interaction" evidence="6">
    <location>
        <begin position="193"/>
        <end position="423"/>
    </location>
</feature>
<proteinExistence type="predicted"/>
<dbReference type="PANTHER" id="PTHR32071">
    <property type="entry name" value="TRANSCRIPTIONAL REGULATORY PROTEIN"/>
    <property type="match status" value="1"/>
</dbReference>
<evidence type="ECO:0000256" key="4">
    <source>
        <dbReference type="ARBA" id="ARBA00023125"/>
    </source>
</evidence>
<dbReference type="eggNOG" id="COG3829">
    <property type="taxonomic scope" value="Bacteria"/>
</dbReference>
<dbReference type="EMBL" id="CP001322">
    <property type="protein sequence ID" value="ACL04346.1"/>
    <property type="molecule type" value="Genomic_DNA"/>
</dbReference>
<dbReference type="InterPro" id="IPR003593">
    <property type="entry name" value="AAA+_ATPase"/>
</dbReference>
<dbReference type="InterPro" id="IPR002197">
    <property type="entry name" value="HTH_Fis"/>
</dbReference>
<evidence type="ECO:0000256" key="3">
    <source>
        <dbReference type="ARBA" id="ARBA00023015"/>
    </source>
</evidence>
<organism evidence="7 8">
    <name type="scientific">Desulfatibacillum aliphaticivorans</name>
    <dbReference type="NCBI Taxonomy" id="218208"/>
    <lineage>
        <taxon>Bacteria</taxon>
        <taxon>Pseudomonadati</taxon>
        <taxon>Thermodesulfobacteriota</taxon>
        <taxon>Desulfobacteria</taxon>
        <taxon>Desulfobacterales</taxon>
        <taxon>Desulfatibacillaceae</taxon>
        <taxon>Desulfatibacillum</taxon>
    </lineage>
</organism>
<dbReference type="InterPro" id="IPR009057">
    <property type="entry name" value="Homeodomain-like_sf"/>
</dbReference>
<dbReference type="PROSITE" id="PS00675">
    <property type="entry name" value="SIGMA54_INTERACT_1"/>
    <property type="match status" value="1"/>
</dbReference>
<dbReference type="PROSITE" id="PS00688">
    <property type="entry name" value="SIGMA54_INTERACT_3"/>
    <property type="match status" value="1"/>
</dbReference>
<evidence type="ECO:0000256" key="2">
    <source>
        <dbReference type="ARBA" id="ARBA00022840"/>
    </source>
</evidence>
<name>B8FIV5_DESAL</name>
<keyword evidence="8" id="KW-1185">Reference proteome</keyword>
<dbReference type="InterPro" id="IPR058031">
    <property type="entry name" value="AAA_lid_NorR"/>
</dbReference>
<dbReference type="InterPro" id="IPR002078">
    <property type="entry name" value="Sigma_54_int"/>
</dbReference>
<dbReference type="GO" id="GO:0005524">
    <property type="term" value="F:ATP binding"/>
    <property type="evidence" value="ECO:0007669"/>
    <property type="project" value="UniProtKB-KW"/>
</dbReference>
<dbReference type="PROSITE" id="PS50045">
    <property type="entry name" value="SIGMA54_INTERACT_4"/>
    <property type="match status" value="1"/>
</dbReference>
<dbReference type="SMART" id="SM00382">
    <property type="entry name" value="AAA"/>
    <property type="match status" value="1"/>
</dbReference>
<dbReference type="AlphaFoldDB" id="B8FIV5"/>
<protein>
    <submittedName>
        <fullName evidence="7">Sigma54 specific transcriptional regulator, Fis family</fullName>
    </submittedName>
</protein>
<keyword evidence="4" id="KW-0238">DNA-binding</keyword>
<dbReference type="Gene3D" id="3.40.50.300">
    <property type="entry name" value="P-loop containing nucleotide triphosphate hydrolases"/>
    <property type="match status" value="1"/>
</dbReference>
<accession>B8FIV5</accession>
<keyword evidence="3" id="KW-0805">Transcription regulation</keyword>
<dbReference type="Proteomes" id="UP000000739">
    <property type="component" value="Chromosome"/>
</dbReference>
<dbReference type="SUPFAM" id="SSF52540">
    <property type="entry name" value="P-loop containing nucleoside triphosphate hydrolases"/>
    <property type="match status" value="1"/>
</dbReference>
<dbReference type="Gene3D" id="1.10.8.60">
    <property type="match status" value="1"/>
</dbReference>
<dbReference type="PANTHER" id="PTHR32071:SF117">
    <property type="entry name" value="PTS-DEPENDENT DIHYDROXYACETONE KINASE OPERON REGULATORY PROTEIN-RELATED"/>
    <property type="match status" value="1"/>
</dbReference>
<evidence type="ECO:0000313" key="7">
    <source>
        <dbReference type="EMBL" id="ACL04346.1"/>
    </source>
</evidence>
<dbReference type="CDD" id="cd00009">
    <property type="entry name" value="AAA"/>
    <property type="match status" value="1"/>
</dbReference>
<dbReference type="InterPro" id="IPR025662">
    <property type="entry name" value="Sigma_54_int_dom_ATP-bd_1"/>
</dbReference>
<dbReference type="GO" id="GO:0043565">
    <property type="term" value="F:sequence-specific DNA binding"/>
    <property type="evidence" value="ECO:0007669"/>
    <property type="project" value="InterPro"/>
</dbReference>
<sequence>MVDPNAFFRETSHPLNANLDLFRAVRQCRQALKRYMPAEGLAIIQLEPSLKSARPIIWDHDGGIHSDLIAKSVISIPVDTRTQWKKSPLPDARIINRPEDDPVGYYFQEISGQDFSNLVVFLEKDGVRIAIAALITADRDRYTQRDLDLFSMLKEPFAKALDHYLLGQEIIKLQRTLDNTAVDTRGGIALEEIIGHSFGLKNVANLIEMVAPLDSPVLISGETGVGKELISGAIHKMSTRRDGPFICVNCGAIPETLVDSELFGHEKGAFTGAITRRKGRFERAQHGTIFLDEIGELKPDIQVKLLRVLENMEIERVGGSEPIRMDVRIVVATHRNLENMVKEGAFREDLLFRINVFPIVIPPLRARKGDIPALVDHFIQKKSRSLSIHPIPSLGGDAIDMLMDYNWPGNVRELENAVERELIVNRRGPLSFSTFHAVSLEPPKKAEEGRPSELLSLDDLLSAHIMRALDQTNGRISGPNGAAKILGVNPSTLRNKMIKLKIPFSRAQQKIRGK</sequence>
<keyword evidence="2" id="KW-0067">ATP-binding</keyword>
<dbReference type="Gene3D" id="1.10.10.60">
    <property type="entry name" value="Homeodomain-like"/>
    <property type="match status" value="1"/>
</dbReference>
<dbReference type="SUPFAM" id="SSF46689">
    <property type="entry name" value="Homeodomain-like"/>
    <property type="match status" value="1"/>
</dbReference>
<dbReference type="Pfam" id="PF02954">
    <property type="entry name" value="HTH_8"/>
    <property type="match status" value="1"/>
</dbReference>
<dbReference type="InterPro" id="IPR025944">
    <property type="entry name" value="Sigma_54_int_dom_CS"/>
</dbReference>
<reference evidence="7 8" key="1">
    <citation type="journal article" date="2012" name="Environ. Microbiol.">
        <title>The genome sequence of Desulfatibacillum alkenivorans AK-01: a blueprint for anaerobic alkane oxidation.</title>
        <authorList>
            <person name="Callaghan A.V."/>
            <person name="Morris B.E."/>
            <person name="Pereira I.A."/>
            <person name="McInerney M.J."/>
            <person name="Austin R.N."/>
            <person name="Groves J.T."/>
            <person name="Kukor J.J."/>
            <person name="Suflita J.M."/>
            <person name="Young L.Y."/>
            <person name="Zylstra G.J."/>
            <person name="Wawrik B."/>
        </authorList>
    </citation>
    <scope>NUCLEOTIDE SEQUENCE [LARGE SCALE GENOMIC DNA]</scope>
    <source>
        <strain evidence="7 8">AK-01</strain>
    </source>
</reference>
<dbReference type="Pfam" id="PF25601">
    <property type="entry name" value="AAA_lid_14"/>
    <property type="match status" value="1"/>
</dbReference>
<dbReference type="HOGENOM" id="CLU_000445_95_2_7"/>